<keyword evidence="4" id="KW-0833">Ubl conjugation pathway</keyword>
<protein>
    <submittedName>
        <fullName evidence="6">Boi protein</fullName>
    </submittedName>
</protein>
<evidence type="ECO:0000313" key="6">
    <source>
        <dbReference type="EMBL" id="KAI5423895.1"/>
    </source>
</evidence>
<evidence type="ECO:0000256" key="1">
    <source>
        <dbReference type="ARBA" id="ARBA00002668"/>
    </source>
</evidence>
<dbReference type="Gramene" id="Psat03G0020600-T1">
    <property type="protein sequence ID" value="KAI5423895.1"/>
    <property type="gene ID" value="KIW84_030206"/>
</dbReference>
<dbReference type="SUPFAM" id="SSF49599">
    <property type="entry name" value="TRAF domain-like"/>
    <property type="match status" value="1"/>
</dbReference>
<dbReference type="Gene3D" id="3.30.710.10">
    <property type="entry name" value="Potassium Channel Kv1.1, Chain A"/>
    <property type="match status" value="1"/>
</dbReference>
<dbReference type="EMBL" id="JAMSHJ010000003">
    <property type="protein sequence ID" value="KAI5423895.1"/>
    <property type="molecule type" value="Genomic_DNA"/>
</dbReference>
<dbReference type="Proteomes" id="UP001058974">
    <property type="component" value="Chromosome 3"/>
</dbReference>
<dbReference type="InterPro" id="IPR011705">
    <property type="entry name" value="BACK"/>
</dbReference>
<accession>A0A9D4XRS0</accession>
<dbReference type="AlphaFoldDB" id="A0A9D4XRS0"/>
<evidence type="ECO:0000256" key="4">
    <source>
        <dbReference type="ARBA" id="ARBA00022786"/>
    </source>
</evidence>
<comment type="subcellular location">
    <subcellularLocation>
        <location evidence="2">Endomembrane system</location>
        <topology evidence="2">Peripheral membrane protein</topology>
    </subcellularLocation>
</comment>
<dbReference type="GO" id="GO:0005634">
    <property type="term" value="C:nucleus"/>
    <property type="evidence" value="ECO:0007669"/>
    <property type="project" value="TreeGrafter"/>
</dbReference>
<dbReference type="PANTHER" id="PTHR46336">
    <property type="entry name" value="OS02G0260700 PROTEIN"/>
    <property type="match status" value="1"/>
</dbReference>
<gene>
    <name evidence="6" type="ORF">KIW84_030206</name>
</gene>
<evidence type="ECO:0000256" key="2">
    <source>
        <dbReference type="ARBA" id="ARBA00004184"/>
    </source>
</evidence>
<name>A0A9D4XRS0_PEA</name>
<comment type="caution">
    <text evidence="6">The sequence shown here is derived from an EMBL/GenBank/DDBJ whole genome shotgun (WGS) entry which is preliminary data.</text>
</comment>
<evidence type="ECO:0000313" key="7">
    <source>
        <dbReference type="Proteomes" id="UP001058974"/>
    </source>
</evidence>
<dbReference type="InterPro" id="IPR000210">
    <property type="entry name" value="BTB/POZ_dom"/>
</dbReference>
<dbReference type="PANTHER" id="PTHR46336:SF3">
    <property type="entry name" value="BTB_POZ DOMAIN-CONTAINING PROTEIN POB1"/>
    <property type="match status" value="1"/>
</dbReference>
<reference evidence="6 7" key="1">
    <citation type="journal article" date="2022" name="Nat. Genet.">
        <title>Improved pea reference genome and pan-genome highlight genomic features and evolutionary characteristics.</title>
        <authorList>
            <person name="Yang T."/>
            <person name="Liu R."/>
            <person name="Luo Y."/>
            <person name="Hu S."/>
            <person name="Wang D."/>
            <person name="Wang C."/>
            <person name="Pandey M.K."/>
            <person name="Ge S."/>
            <person name="Xu Q."/>
            <person name="Li N."/>
            <person name="Li G."/>
            <person name="Huang Y."/>
            <person name="Saxena R.K."/>
            <person name="Ji Y."/>
            <person name="Li M."/>
            <person name="Yan X."/>
            <person name="He Y."/>
            <person name="Liu Y."/>
            <person name="Wang X."/>
            <person name="Xiang C."/>
            <person name="Varshney R.K."/>
            <person name="Ding H."/>
            <person name="Gao S."/>
            <person name="Zong X."/>
        </authorList>
    </citation>
    <scope>NUCLEOTIDE SEQUENCE [LARGE SCALE GENOMIC DNA]</scope>
    <source>
        <strain evidence="6 7">cv. Zhongwan 6</strain>
    </source>
</reference>
<dbReference type="Pfam" id="PF07707">
    <property type="entry name" value="BACK"/>
    <property type="match status" value="1"/>
</dbReference>
<comment type="function">
    <text evidence="1">May act as a substrate-specific adapter of an E3 ubiquitin-protein ligase complex (CUL3-RBX1-BTB) which mediates the ubiquitination and subsequent proteasomal degradation of target proteins.</text>
</comment>
<feature type="domain" description="BTB" evidence="5">
    <location>
        <begin position="153"/>
        <end position="222"/>
    </location>
</feature>
<sequence length="567" mass="64838">MCPISPSSFSFLFFRCKKILCFFMNQRMNTIINNNNDSVESSILINSDGSRNGGSEYVDFSFAFNDSSFSDRIIHLEIMNDFIEVCPNVETSSTSAEWTSCNGRRREDIHKDNDLLSDQPAVDNCAQCEPHDAEADAMVEASTAGDEAVNLHMDYSAVVKVKTVYVNSAILAAKSPYFYKLFSNGMRESQQKHVTLRIFASEEDPFMELLEFMYNKPLNTTSLPRLLDVLIAADKFEVATCKIYCSQVLQKTPMTPESAVLYLELPYTVLMDDDVRPLAVEAKKYLIARYKDVTKHQEELMGLPLAGVMVLLSSDELQVTSEDEVYDFVLKWAQTQYPRLEERIEILRAKLIRLIRFPYLTCGKLKMIQTCSDLDHEFTSKLVFDALYFKAEAPHRQRILAAESSSSNRLFIERSYKYRPVKVVEFERPHQQGVVYLDLKREECANLFPSGCVFSQDFHIGSQGFILSAHCNMDKQSFYHCFDLFLGMLEKPYASCCVGYEFAVRSRPTLEYISKYKGDYILTGGSGVGYRNFFGTPWTSFMAEDSVFFINGILHLRVELTIKNQLD</sequence>
<dbReference type="InterPro" id="IPR011333">
    <property type="entry name" value="SKP1/BTB/POZ_sf"/>
</dbReference>
<dbReference type="GO" id="GO:0012505">
    <property type="term" value="C:endomembrane system"/>
    <property type="evidence" value="ECO:0007669"/>
    <property type="project" value="UniProtKB-SubCell"/>
</dbReference>
<proteinExistence type="predicted"/>
<organism evidence="6 7">
    <name type="scientific">Pisum sativum</name>
    <name type="common">Garden pea</name>
    <name type="synonym">Lathyrus oleraceus</name>
    <dbReference type="NCBI Taxonomy" id="3888"/>
    <lineage>
        <taxon>Eukaryota</taxon>
        <taxon>Viridiplantae</taxon>
        <taxon>Streptophyta</taxon>
        <taxon>Embryophyta</taxon>
        <taxon>Tracheophyta</taxon>
        <taxon>Spermatophyta</taxon>
        <taxon>Magnoliopsida</taxon>
        <taxon>eudicotyledons</taxon>
        <taxon>Gunneridae</taxon>
        <taxon>Pentapetalae</taxon>
        <taxon>rosids</taxon>
        <taxon>fabids</taxon>
        <taxon>Fabales</taxon>
        <taxon>Fabaceae</taxon>
        <taxon>Papilionoideae</taxon>
        <taxon>50 kb inversion clade</taxon>
        <taxon>NPAAA clade</taxon>
        <taxon>Hologalegina</taxon>
        <taxon>IRL clade</taxon>
        <taxon>Fabeae</taxon>
        <taxon>Lathyrus</taxon>
    </lineage>
</organism>
<keyword evidence="7" id="KW-1185">Reference proteome</keyword>
<dbReference type="OrthoDB" id="1391538at2759"/>
<dbReference type="Gramene" id="Psat3g004440.1">
    <property type="protein sequence ID" value="Psat3g004440.1.cds"/>
    <property type="gene ID" value="Psat3g004440"/>
</dbReference>
<dbReference type="CDD" id="cd18186">
    <property type="entry name" value="BTB_POZ_ZBTB_KLHL-like"/>
    <property type="match status" value="1"/>
</dbReference>
<dbReference type="GO" id="GO:0010114">
    <property type="term" value="P:response to red light"/>
    <property type="evidence" value="ECO:0007669"/>
    <property type="project" value="TreeGrafter"/>
</dbReference>
<dbReference type="Gene3D" id="1.25.40.420">
    <property type="match status" value="1"/>
</dbReference>
<dbReference type="Pfam" id="PF00651">
    <property type="entry name" value="BTB"/>
    <property type="match status" value="1"/>
</dbReference>
<dbReference type="SUPFAM" id="SSF54695">
    <property type="entry name" value="POZ domain"/>
    <property type="match status" value="1"/>
</dbReference>
<evidence type="ECO:0000259" key="5">
    <source>
        <dbReference type="PROSITE" id="PS50097"/>
    </source>
</evidence>
<comment type="pathway">
    <text evidence="3">Protein modification; protein ubiquitination.</text>
</comment>
<dbReference type="PROSITE" id="PS50097">
    <property type="entry name" value="BTB"/>
    <property type="match status" value="1"/>
</dbReference>
<evidence type="ECO:0000256" key="3">
    <source>
        <dbReference type="ARBA" id="ARBA00004906"/>
    </source>
</evidence>
<dbReference type="SMART" id="SM00225">
    <property type="entry name" value="BTB"/>
    <property type="match status" value="1"/>
</dbReference>
<dbReference type="SMART" id="SM00875">
    <property type="entry name" value="BACK"/>
    <property type="match status" value="1"/>
</dbReference>
<dbReference type="FunFam" id="1.25.40.420:FF:000008">
    <property type="entry name" value="BTB/POZ domain-containing protein POB1"/>
    <property type="match status" value="1"/>
</dbReference>
<dbReference type="InterPro" id="IPR045890">
    <property type="entry name" value="POB1-like"/>
</dbReference>